<evidence type="ECO:0000259" key="2">
    <source>
        <dbReference type="Pfam" id="PF00144"/>
    </source>
</evidence>
<dbReference type="Gene3D" id="2.40.128.600">
    <property type="match status" value="1"/>
</dbReference>
<dbReference type="RefSeq" id="WP_230553669.1">
    <property type="nucleotide sequence ID" value="NZ_JAJISD010000013.1"/>
</dbReference>
<dbReference type="InterPro" id="IPR021860">
    <property type="entry name" value="Peptidase_S12_Pab87-rel_C"/>
</dbReference>
<evidence type="ECO:0000259" key="3">
    <source>
        <dbReference type="Pfam" id="PF11954"/>
    </source>
</evidence>
<dbReference type="InterPro" id="IPR001466">
    <property type="entry name" value="Beta-lactam-related"/>
</dbReference>
<feature type="chain" id="PRO_5045445020" evidence="1">
    <location>
        <begin position="21"/>
        <end position="511"/>
    </location>
</feature>
<dbReference type="PANTHER" id="PTHR46825">
    <property type="entry name" value="D-ALANYL-D-ALANINE-CARBOXYPEPTIDASE/ENDOPEPTIDASE AMPH"/>
    <property type="match status" value="1"/>
</dbReference>
<dbReference type="EMBL" id="JAJISD010000013">
    <property type="protein sequence ID" value="MCC8432249.1"/>
    <property type="molecule type" value="Genomic_DNA"/>
</dbReference>
<keyword evidence="4" id="KW-0378">Hydrolase</keyword>
<dbReference type="Pfam" id="PF00144">
    <property type="entry name" value="Beta-lactamase"/>
    <property type="match status" value="1"/>
</dbReference>
<dbReference type="InterPro" id="IPR012338">
    <property type="entry name" value="Beta-lactam/transpept-like"/>
</dbReference>
<evidence type="ECO:0000313" key="4">
    <source>
        <dbReference type="EMBL" id="MCC8432249.1"/>
    </source>
</evidence>
<dbReference type="Proteomes" id="UP001198862">
    <property type="component" value="Unassembled WGS sequence"/>
</dbReference>
<protein>
    <submittedName>
        <fullName evidence="4">Serine hydrolase</fullName>
    </submittedName>
</protein>
<feature type="signal peptide" evidence="1">
    <location>
        <begin position="1"/>
        <end position="20"/>
    </location>
</feature>
<evidence type="ECO:0000256" key="1">
    <source>
        <dbReference type="SAM" id="SignalP"/>
    </source>
</evidence>
<sequence>MMRLFLSLIFLVFVSFGAEAQPVTREKVTAALPKLRELARQAVAKGEVPGLSIGIVYRDEVVFLEGFGVREMGQAEAVNADTVFQLASVSKPMAATVVAALVSDGVVTWDTRIRDLDPDFSLPDAYPTAQVTIRDLLSHRSGLAANAGNDIEDLGFSREEILKRIRYTKPGGSFRASFVYSNFGFTAGAIAATRPTGKRWEDLAEEKVYRPLGMQSTSSRARDFQLQANRSSLHVRVDGKWTPLVKRNADAQSPAGGVSSNARDMMQWLRLELGNGRFAGRPIIKESALEQTRRPTIVRNVDPKTGVTGFYGMGWNVDFRERGVEWSHAGAFSAGARTLVHMLPAERLGIVILTNAFPTGVPEGLAATFLDEIYAGKASRDWIAHWNEIYDDSFGAGAQKQAMAPYASPPASPSPPLPLQAYTGFYQNDYVGDVRVIESGGVLSLVLGPAGRRFPLKHFNRDLFLYAPYAESPGWTVGVTFQIGPDGRASQVTFENLDEDGNGTLKRTRVR</sequence>
<keyword evidence="5" id="KW-1185">Reference proteome</keyword>
<dbReference type="PANTHER" id="PTHR46825:SF15">
    <property type="entry name" value="BETA-LACTAMASE-RELATED DOMAIN-CONTAINING PROTEIN"/>
    <property type="match status" value="1"/>
</dbReference>
<reference evidence="4 5" key="1">
    <citation type="submission" date="2021-11" db="EMBL/GenBank/DDBJ databases">
        <authorList>
            <person name="Lee D.-H."/>
            <person name="Kim S.-B."/>
        </authorList>
    </citation>
    <scope>NUCLEOTIDE SEQUENCE [LARGE SCALE GENOMIC DNA]</scope>
    <source>
        <strain evidence="4 5">KCTC 52223</strain>
    </source>
</reference>
<organism evidence="4 5">
    <name type="scientific">Reyranella aquatilis</name>
    <dbReference type="NCBI Taxonomy" id="2035356"/>
    <lineage>
        <taxon>Bacteria</taxon>
        <taxon>Pseudomonadati</taxon>
        <taxon>Pseudomonadota</taxon>
        <taxon>Alphaproteobacteria</taxon>
        <taxon>Hyphomicrobiales</taxon>
        <taxon>Reyranellaceae</taxon>
        <taxon>Reyranella</taxon>
    </lineage>
</organism>
<dbReference type="GO" id="GO:0016787">
    <property type="term" value="F:hydrolase activity"/>
    <property type="evidence" value="ECO:0007669"/>
    <property type="project" value="UniProtKB-KW"/>
</dbReference>
<dbReference type="SUPFAM" id="SSF56601">
    <property type="entry name" value="beta-lactamase/transpeptidase-like"/>
    <property type="match status" value="1"/>
</dbReference>
<dbReference type="Pfam" id="PF11954">
    <property type="entry name" value="DUF3471"/>
    <property type="match status" value="1"/>
</dbReference>
<accession>A0ABS8L1M6</accession>
<gene>
    <name evidence="4" type="ORF">LJ725_25010</name>
</gene>
<dbReference type="InterPro" id="IPR050491">
    <property type="entry name" value="AmpC-like"/>
</dbReference>
<comment type="caution">
    <text evidence="4">The sequence shown here is derived from an EMBL/GenBank/DDBJ whole genome shotgun (WGS) entry which is preliminary data.</text>
</comment>
<keyword evidence="1" id="KW-0732">Signal</keyword>
<feature type="domain" description="Beta-lactamase-related" evidence="2">
    <location>
        <begin position="35"/>
        <end position="372"/>
    </location>
</feature>
<dbReference type="Gene3D" id="3.40.710.10">
    <property type="entry name" value="DD-peptidase/beta-lactamase superfamily"/>
    <property type="match status" value="1"/>
</dbReference>
<name>A0ABS8L1M6_9HYPH</name>
<proteinExistence type="predicted"/>
<feature type="domain" description="Peptidase S12 Pab87-related C-terminal" evidence="3">
    <location>
        <begin position="409"/>
        <end position="498"/>
    </location>
</feature>
<evidence type="ECO:0000313" key="5">
    <source>
        <dbReference type="Proteomes" id="UP001198862"/>
    </source>
</evidence>